<dbReference type="Proteomes" id="UP001267290">
    <property type="component" value="Unassembled WGS sequence"/>
</dbReference>
<organism evidence="2 3">
    <name type="scientific">Paenibacillus qinlingensis</name>
    <dbReference type="NCBI Taxonomy" id="1837343"/>
    <lineage>
        <taxon>Bacteria</taxon>
        <taxon>Bacillati</taxon>
        <taxon>Bacillota</taxon>
        <taxon>Bacilli</taxon>
        <taxon>Bacillales</taxon>
        <taxon>Paenibacillaceae</taxon>
        <taxon>Paenibacillus</taxon>
    </lineage>
</organism>
<evidence type="ECO:0000313" key="3">
    <source>
        <dbReference type="Proteomes" id="UP001267290"/>
    </source>
</evidence>
<accession>A0ABU1NU81</accession>
<reference evidence="2 3" key="1">
    <citation type="submission" date="2023-07" db="EMBL/GenBank/DDBJ databases">
        <title>Sorghum-associated microbial communities from plants grown in Nebraska, USA.</title>
        <authorList>
            <person name="Schachtman D."/>
        </authorList>
    </citation>
    <scope>NUCLEOTIDE SEQUENCE [LARGE SCALE GENOMIC DNA]</scope>
    <source>
        <strain evidence="2 3">CC258</strain>
    </source>
</reference>
<evidence type="ECO:0000256" key="1">
    <source>
        <dbReference type="SAM" id="MobiDB-lite"/>
    </source>
</evidence>
<proteinExistence type="predicted"/>
<dbReference type="EMBL" id="JAVDSB010000002">
    <property type="protein sequence ID" value="MDR6551024.1"/>
    <property type="molecule type" value="Genomic_DNA"/>
</dbReference>
<protein>
    <submittedName>
        <fullName evidence="2">Uncharacterized protein</fullName>
    </submittedName>
</protein>
<keyword evidence="3" id="KW-1185">Reference proteome</keyword>
<sequence length="43" mass="5109">MNQLVYKTLKSLKEHIEKSPIMTRNNVNPNHTKMLKPTCYNHL</sequence>
<feature type="region of interest" description="Disordered" evidence="1">
    <location>
        <begin position="23"/>
        <end position="43"/>
    </location>
</feature>
<evidence type="ECO:0000313" key="2">
    <source>
        <dbReference type="EMBL" id="MDR6551024.1"/>
    </source>
</evidence>
<name>A0ABU1NU81_9BACL</name>
<comment type="caution">
    <text evidence="2">The sequence shown here is derived from an EMBL/GenBank/DDBJ whole genome shotgun (WGS) entry which is preliminary data.</text>
</comment>
<gene>
    <name evidence="2" type="ORF">J2736_002211</name>
</gene>